<evidence type="ECO:0000313" key="2">
    <source>
        <dbReference type="EMBL" id="EXJ61188.1"/>
    </source>
</evidence>
<proteinExistence type="predicted"/>
<name>W9VZR9_9EURO</name>
<evidence type="ECO:0000313" key="3">
    <source>
        <dbReference type="Proteomes" id="UP000019471"/>
    </source>
</evidence>
<dbReference type="RefSeq" id="XP_007750739.1">
    <property type="nucleotide sequence ID" value="XM_007752549.1"/>
</dbReference>
<dbReference type="AlphaFoldDB" id="W9VZR9"/>
<dbReference type="GeneID" id="19196666"/>
<feature type="region of interest" description="Disordered" evidence="1">
    <location>
        <begin position="1"/>
        <end position="36"/>
    </location>
</feature>
<gene>
    <name evidence="2" type="ORF">A1O5_11980</name>
</gene>
<reference evidence="2 3" key="1">
    <citation type="submission" date="2013-03" db="EMBL/GenBank/DDBJ databases">
        <title>The Genome Sequence of Cladophialophora psammophila CBS 110553.</title>
        <authorList>
            <consortium name="The Broad Institute Genomics Platform"/>
            <person name="Cuomo C."/>
            <person name="de Hoog S."/>
            <person name="Gorbushina A."/>
            <person name="Walker B."/>
            <person name="Young S.K."/>
            <person name="Zeng Q."/>
            <person name="Gargeya S."/>
            <person name="Fitzgerald M."/>
            <person name="Haas B."/>
            <person name="Abouelleil A."/>
            <person name="Allen A.W."/>
            <person name="Alvarado L."/>
            <person name="Arachchi H.M."/>
            <person name="Berlin A.M."/>
            <person name="Chapman S.B."/>
            <person name="Gainer-Dewar J."/>
            <person name="Goldberg J."/>
            <person name="Griggs A."/>
            <person name="Gujja S."/>
            <person name="Hansen M."/>
            <person name="Howarth C."/>
            <person name="Imamovic A."/>
            <person name="Ireland A."/>
            <person name="Larimer J."/>
            <person name="McCowan C."/>
            <person name="Murphy C."/>
            <person name="Pearson M."/>
            <person name="Poon T.W."/>
            <person name="Priest M."/>
            <person name="Roberts A."/>
            <person name="Saif S."/>
            <person name="Shea T."/>
            <person name="Sisk P."/>
            <person name="Sykes S."/>
            <person name="Wortman J."/>
            <person name="Nusbaum C."/>
            <person name="Birren B."/>
        </authorList>
    </citation>
    <scope>NUCLEOTIDE SEQUENCE [LARGE SCALE GENOMIC DNA]</scope>
    <source>
        <strain evidence="2 3">CBS 110553</strain>
    </source>
</reference>
<feature type="compositionally biased region" description="Polar residues" evidence="1">
    <location>
        <begin position="1"/>
        <end position="24"/>
    </location>
</feature>
<dbReference type="HOGENOM" id="CLU_187034_0_0_1"/>
<dbReference type="EMBL" id="AMGX01000030">
    <property type="protein sequence ID" value="EXJ61188.1"/>
    <property type="molecule type" value="Genomic_DNA"/>
</dbReference>
<accession>W9VZR9</accession>
<protein>
    <submittedName>
        <fullName evidence="2">Uncharacterized protein</fullName>
    </submittedName>
</protein>
<dbReference type="OrthoDB" id="5415523at2759"/>
<evidence type="ECO:0000256" key="1">
    <source>
        <dbReference type="SAM" id="MobiDB-lite"/>
    </source>
</evidence>
<sequence>MPSPTSSSHKGTKATASSPNKQTSRPPPQPAKRPANWVAKHDAFIREQAHNGEDAESIRILFEVEYPGVIVSKAWVLERMKATVVGR</sequence>
<keyword evidence="3" id="KW-1185">Reference proteome</keyword>
<comment type="caution">
    <text evidence="2">The sequence shown here is derived from an EMBL/GenBank/DDBJ whole genome shotgun (WGS) entry which is preliminary data.</text>
</comment>
<dbReference type="Proteomes" id="UP000019471">
    <property type="component" value="Unassembled WGS sequence"/>
</dbReference>
<organism evidence="2 3">
    <name type="scientific">Cladophialophora psammophila CBS 110553</name>
    <dbReference type="NCBI Taxonomy" id="1182543"/>
    <lineage>
        <taxon>Eukaryota</taxon>
        <taxon>Fungi</taxon>
        <taxon>Dikarya</taxon>
        <taxon>Ascomycota</taxon>
        <taxon>Pezizomycotina</taxon>
        <taxon>Eurotiomycetes</taxon>
        <taxon>Chaetothyriomycetidae</taxon>
        <taxon>Chaetothyriales</taxon>
        <taxon>Herpotrichiellaceae</taxon>
        <taxon>Cladophialophora</taxon>
    </lineage>
</organism>